<dbReference type="Proteomes" id="UP000216446">
    <property type="component" value="Unassembled WGS sequence"/>
</dbReference>
<name>A0A259TUW2_9BACT</name>
<dbReference type="EMBL" id="MQWB01000010">
    <property type="protein sequence ID" value="OZC01486.1"/>
    <property type="molecule type" value="Genomic_DNA"/>
</dbReference>
<dbReference type="Pfam" id="PF04796">
    <property type="entry name" value="RepA_C"/>
    <property type="match status" value="1"/>
</dbReference>
<feature type="region of interest" description="Disordered" evidence="1">
    <location>
        <begin position="1"/>
        <end position="26"/>
    </location>
</feature>
<accession>A0A259TUW2</accession>
<evidence type="ECO:0000313" key="2">
    <source>
        <dbReference type="EMBL" id="OZC01486.1"/>
    </source>
</evidence>
<dbReference type="AlphaFoldDB" id="A0A259TUW2"/>
<evidence type="ECO:0008006" key="4">
    <source>
        <dbReference type="Google" id="ProtNLM"/>
    </source>
</evidence>
<evidence type="ECO:0000256" key="1">
    <source>
        <dbReference type="SAM" id="MobiDB-lite"/>
    </source>
</evidence>
<evidence type="ECO:0000313" key="3">
    <source>
        <dbReference type="Proteomes" id="UP000216446"/>
    </source>
</evidence>
<dbReference type="InterPro" id="IPR006881">
    <property type="entry name" value="RepA_C"/>
</dbReference>
<reference evidence="2 3" key="1">
    <citation type="submission" date="2016-11" db="EMBL/GenBank/DDBJ databases">
        <title>Study of marine rhodopsin-containing bacteria.</title>
        <authorList>
            <person name="Yoshizawa S."/>
            <person name="Kumagai Y."/>
            <person name="Kogure K."/>
        </authorList>
    </citation>
    <scope>NUCLEOTIDE SEQUENCE [LARGE SCALE GENOMIC DNA]</scope>
    <source>
        <strain evidence="2 3">SG-29</strain>
    </source>
</reference>
<gene>
    <name evidence="2" type="ORF">BSZ36_17585</name>
</gene>
<proteinExistence type="predicted"/>
<keyword evidence="3" id="KW-1185">Reference proteome</keyword>
<sequence>MPHPPAGTGASGAHGSPAHRAARTRKINLDRQLSRILEKGAREAGAVALSPTLFVQAMLPHQEVFERDADGRPVEIPDGIGGTMRLLAREYSATNGEFTLSVRAGMEKGPGHLHPRVSRGIPYGGLARLLLAFIVTEARTKDSPTIDLGGTISAFCARMDITPSGGDNGRLRYVLDQLQRLATCVVTFEWETITPGRRDLKGEHLLVVDDYHFWSRAGTRTSEPIDGGSITLSARFWSEIVSSCFPLDFRKAQLFRGRPAAYDLYLWLTYRLAGMQRTGRPRIVVSYDDLHAQLGSHYQSDEHGVLTARGKKDFAYQVRKALRAIRGVWPELFYETPRGRIVLHSTGPDVEYRPPKKPKA</sequence>
<dbReference type="RefSeq" id="WP_179271275.1">
    <property type="nucleotide sequence ID" value="NZ_MQWB01000010.1"/>
</dbReference>
<comment type="caution">
    <text evidence="2">The sequence shown here is derived from an EMBL/GenBank/DDBJ whole genome shotgun (WGS) entry which is preliminary data.</text>
</comment>
<protein>
    <recommendedName>
        <fullName evidence="4">Plasmid encoded RepA protein</fullName>
    </recommendedName>
</protein>
<dbReference type="InParanoid" id="A0A259TUW2"/>
<organism evidence="2 3">
    <name type="scientific">Rubricoccus marinus</name>
    <dbReference type="NCBI Taxonomy" id="716817"/>
    <lineage>
        <taxon>Bacteria</taxon>
        <taxon>Pseudomonadati</taxon>
        <taxon>Rhodothermota</taxon>
        <taxon>Rhodothermia</taxon>
        <taxon>Rhodothermales</taxon>
        <taxon>Rubricoccaceae</taxon>
        <taxon>Rubricoccus</taxon>
    </lineage>
</organism>